<keyword evidence="3" id="KW-0805">Transcription regulation</keyword>
<dbReference type="PROSITE" id="PS51094">
    <property type="entry name" value="PTS_EIIA_TYPE_2"/>
    <property type="match status" value="1"/>
</dbReference>
<dbReference type="Gene3D" id="3.40.930.10">
    <property type="entry name" value="Mannitol-specific EII, Chain A"/>
    <property type="match status" value="1"/>
</dbReference>
<dbReference type="PROSITE" id="PS51099">
    <property type="entry name" value="PTS_EIIB_TYPE_2"/>
    <property type="match status" value="1"/>
</dbReference>
<dbReference type="InterPro" id="IPR036388">
    <property type="entry name" value="WH-like_DNA-bd_sf"/>
</dbReference>
<keyword evidence="4" id="KW-0804">Transcription</keyword>
<keyword evidence="2" id="KW-0677">Repeat</keyword>
<dbReference type="PANTHER" id="PTHR30185">
    <property type="entry name" value="CRYPTIC BETA-GLUCOSIDE BGL OPERON ANTITERMINATOR"/>
    <property type="match status" value="1"/>
</dbReference>
<dbReference type="SUPFAM" id="SSF55804">
    <property type="entry name" value="Phoshotransferase/anion transport protein"/>
    <property type="match status" value="1"/>
</dbReference>
<evidence type="ECO:0000256" key="3">
    <source>
        <dbReference type="ARBA" id="ARBA00023015"/>
    </source>
</evidence>
<sequence>MFDITARQAKLIELLSKNEKYYPAKYYADFLNVSERTIFNDLAKLEGLFKIFDIVIDKKPNQGIKLRGDITSSENFIHHMINKVKADESASYSSLDRQVLITKRLLIENKTVTYQSLSMDLFISTTSIIKDIDRIRSFMDDEVRLISDVKGTRVQGTEIGIQKTIKRLAYYLIEQEMHHYSLSSYAKILERLFDKDVINRVFQSVQELVAVLDLSISEQYLKSLFISLLILTERSYRGFHLHDLPDIQLEGTEYLTNYPLAVEICHSISSHLGFHYTELEHRYISNQLLAHRIEVKVNNKYIEKLFSKDVQQMIADVSKAIDIDLTADDKLYDSLIYHVFPMIYRLKSDIYVYNPLLDEIKGNYGVIFRIIWYVMESFEKKYDVKLTDDDIAFITIHFQVAIERKEQMSQILVVCQTGLVTSDLIINRIKNLLPANIQFKLIAKPQLKDEDLSKVDFIISSVQLDDVTRPVVYVSPLVRDTDLMKIYSYYLEYSSNRKKKEDSELASSMISTYLNRRYIFLNEEMATKEECLDKMIHLLEKDGVVKEYFRTSVYEREKLGNTLVQGWVAVPHALSSMANETKIAIMTTKQPIKWNNESYVSLIILLAVAEKDIVHIRELLGHLYKIILKSESLEKSHFIKNLNQPDDLIALFQGQ</sequence>
<dbReference type="PANTHER" id="PTHR30185:SF18">
    <property type="entry name" value="TRANSCRIPTIONAL REGULATOR MTLR"/>
    <property type="match status" value="1"/>
</dbReference>
<evidence type="ECO:0000256" key="1">
    <source>
        <dbReference type="ARBA" id="ARBA00022679"/>
    </source>
</evidence>
<evidence type="ECO:0000256" key="4">
    <source>
        <dbReference type="ARBA" id="ARBA00023163"/>
    </source>
</evidence>
<dbReference type="Pfam" id="PF00874">
    <property type="entry name" value="PRD"/>
    <property type="match status" value="1"/>
</dbReference>
<feature type="domain" description="PTS EIIB type-2" evidence="6">
    <location>
        <begin position="409"/>
        <end position="498"/>
    </location>
</feature>
<dbReference type="InterPro" id="IPR036634">
    <property type="entry name" value="PRD_sf"/>
</dbReference>
<dbReference type="PROSITE" id="PS51372">
    <property type="entry name" value="PRD_2"/>
    <property type="match status" value="2"/>
</dbReference>
<keyword evidence="8" id="KW-0813">Transport</keyword>
<dbReference type="RefSeq" id="WP_212962100.1">
    <property type="nucleotide sequence ID" value="NZ_BOQT01000002.1"/>
</dbReference>
<dbReference type="InterPro" id="IPR016152">
    <property type="entry name" value="PTrfase/Anion_transptr"/>
</dbReference>
<dbReference type="InterPro" id="IPR011608">
    <property type="entry name" value="PRD"/>
</dbReference>
<keyword evidence="9" id="KW-1185">Reference proteome</keyword>
<organism evidence="8 9">
    <name type="scientific">Siminovitchia fordii</name>
    <dbReference type="NCBI Taxonomy" id="254759"/>
    <lineage>
        <taxon>Bacteria</taxon>
        <taxon>Bacillati</taxon>
        <taxon>Bacillota</taxon>
        <taxon>Bacilli</taxon>
        <taxon>Bacillales</taxon>
        <taxon>Bacillaceae</taxon>
        <taxon>Siminovitchia</taxon>
    </lineage>
</organism>
<dbReference type="Gene3D" id="1.10.1790.10">
    <property type="entry name" value="PRD domain"/>
    <property type="match status" value="1"/>
</dbReference>
<feature type="domain" description="PRD" evidence="7">
    <location>
        <begin position="301"/>
        <end position="408"/>
    </location>
</feature>
<dbReference type="InterPro" id="IPR002178">
    <property type="entry name" value="PTS_EIIA_type-2_dom"/>
</dbReference>
<comment type="caution">
    <text evidence="8">The sequence shown here is derived from an EMBL/GenBank/DDBJ whole genome shotgun (WGS) entry which is preliminary data.</text>
</comment>
<feature type="domain" description="PRD" evidence="7">
    <location>
        <begin position="192"/>
        <end position="298"/>
    </location>
</feature>
<dbReference type="Proteomes" id="UP000680279">
    <property type="component" value="Unassembled WGS sequence"/>
</dbReference>
<dbReference type="Pfam" id="PF00359">
    <property type="entry name" value="PTS_EIIA_2"/>
    <property type="match status" value="1"/>
</dbReference>
<dbReference type="SUPFAM" id="SSF63520">
    <property type="entry name" value="PTS-regulatory domain, PRD"/>
    <property type="match status" value="2"/>
</dbReference>
<feature type="domain" description="PTS EIIA type-2" evidence="5">
    <location>
        <begin position="512"/>
        <end position="655"/>
    </location>
</feature>
<accession>A0ABQ4K123</accession>
<evidence type="ECO:0000313" key="9">
    <source>
        <dbReference type="Proteomes" id="UP000680279"/>
    </source>
</evidence>
<dbReference type="SUPFAM" id="SSF52794">
    <property type="entry name" value="PTS system IIB component-like"/>
    <property type="match status" value="1"/>
</dbReference>
<dbReference type="CDD" id="cd05568">
    <property type="entry name" value="PTS_IIB_bgl_like"/>
    <property type="match status" value="1"/>
</dbReference>
<protein>
    <submittedName>
        <fullName evidence="8">PTS sugar transporter subunit IIBC</fullName>
    </submittedName>
</protein>
<dbReference type="Gene3D" id="1.10.10.10">
    <property type="entry name" value="Winged helix-like DNA-binding domain superfamily/Winged helix DNA-binding domain"/>
    <property type="match status" value="1"/>
</dbReference>
<dbReference type="InterPro" id="IPR050661">
    <property type="entry name" value="BglG_antiterminators"/>
</dbReference>
<evidence type="ECO:0000259" key="5">
    <source>
        <dbReference type="PROSITE" id="PS51094"/>
    </source>
</evidence>
<dbReference type="InterPro" id="IPR036095">
    <property type="entry name" value="PTS_EIIB-like_sf"/>
</dbReference>
<evidence type="ECO:0000256" key="2">
    <source>
        <dbReference type="ARBA" id="ARBA00022737"/>
    </source>
</evidence>
<dbReference type="CDD" id="cd00211">
    <property type="entry name" value="PTS_IIA_fru"/>
    <property type="match status" value="1"/>
</dbReference>
<dbReference type="InterPro" id="IPR013011">
    <property type="entry name" value="PTS_EIIB_2"/>
</dbReference>
<name>A0ABQ4K123_9BACI</name>
<dbReference type="EMBL" id="BOQT01000002">
    <property type="protein sequence ID" value="GIN19463.1"/>
    <property type="molecule type" value="Genomic_DNA"/>
</dbReference>
<dbReference type="Pfam" id="PF08279">
    <property type="entry name" value="HTH_11"/>
    <property type="match status" value="1"/>
</dbReference>
<reference evidence="8 9" key="1">
    <citation type="submission" date="2021-03" db="EMBL/GenBank/DDBJ databases">
        <title>Antimicrobial resistance genes in bacteria isolated from Japanese honey, and their potential for conferring macrolide and lincosamide resistance in the American foulbrood pathogen Paenibacillus larvae.</title>
        <authorList>
            <person name="Okamoto M."/>
            <person name="Kumagai M."/>
            <person name="Kanamori H."/>
            <person name="Takamatsu D."/>
        </authorList>
    </citation>
    <scope>NUCLEOTIDE SEQUENCE [LARGE SCALE GENOMIC DNA]</scope>
    <source>
        <strain evidence="8 9">J1TS3</strain>
    </source>
</reference>
<keyword evidence="8" id="KW-0762">Sugar transport</keyword>
<evidence type="ECO:0000259" key="7">
    <source>
        <dbReference type="PROSITE" id="PS51372"/>
    </source>
</evidence>
<evidence type="ECO:0000259" key="6">
    <source>
        <dbReference type="PROSITE" id="PS51099"/>
    </source>
</evidence>
<gene>
    <name evidence="8" type="primary">bglG</name>
    <name evidence="8" type="ORF">J1TS3_05970</name>
</gene>
<dbReference type="InterPro" id="IPR013196">
    <property type="entry name" value="HTH_11"/>
</dbReference>
<dbReference type="Gene3D" id="3.40.50.2300">
    <property type="match status" value="1"/>
</dbReference>
<keyword evidence="1" id="KW-0808">Transferase</keyword>
<evidence type="ECO:0000313" key="8">
    <source>
        <dbReference type="EMBL" id="GIN19463.1"/>
    </source>
</evidence>
<proteinExistence type="predicted"/>